<evidence type="ECO:0000256" key="4">
    <source>
        <dbReference type="ARBA" id="ARBA00022475"/>
    </source>
</evidence>
<comment type="subcellular location">
    <subcellularLocation>
        <location evidence="1">Cell membrane</location>
        <topology evidence="1">Multi-pass membrane protein</topology>
    </subcellularLocation>
</comment>
<proteinExistence type="inferred from homology"/>
<evidence type="ECO:0000256" key="8">
    <source>
        <dbReference type="ARBA" id="ARBA00023065"/>
    </source>
</evidence>
<dbReference type="InParanoid" id="E4Y0P7"/>
<feature type="transmembrane region" description="Helical" evidence="12">
    <location>
        <begin position="217"/>
        <end position="237"/>
    </location>
</feature>
<evidence type="ECO:0000256" key="1">
    <source>
        <dbReference type="ARBA" id="ARBA00004651"/>
    </source>
</evidence>
<protein>
    <submittedName>
        <fullName evidence="13">Uncharacterized protein</fullName>
    </submittedName>
</protein>
<dbReference type="InterPro" id="IPR001734">
    <property type="entry name" value="Na/solute_symporter"/>
</dbReference>
<dbReference type="PROSITE" id="PS50283">
    <property type="entry name" value="NA_SOLUT_SYMP_3"/>
    <property type="match status" value="1"/>
</dbReference>
<evidence type="ECO:0000313" key="13">
    <source>
        <dbReference type="EMBL" id="CBY15455.1"/>
    </source>
</evidence>
<dbReference type="InterPro" id="IPR038377">
    <property type="entry name" value="Na/Glc_symporter_sf"/>
</dbReference>
<organism evidence="13">
    <name type="scientific">Oikopleura dioica</name>
    <name type="common">Tunicate</name>
    <dbReference type="NCBI Taxonomy" id="34765"/>
    <lineage>
        <taxon>Eukaryota</taxon>
        <taxon>Metazoa</taxon>
        <taxon>Chordata</taxon>
        <taxon>Tunicata</taxon>
        <taxon>Appendicularia</taxon>
        <taxon>Copelata</taxon>
        <taxon>Oikopleuridae</taxon>
        <taxon>Oikopleura</taxon>
    </lineage>
</organism>
<keyword evidence="6 12" id="KW-1133">Transmembrane helix</keyword>
<evidence type="ECO:0000256" key="5">
    <source>
        <dbReference type="ARBA" id="ARBA00022692"/>
    </source>
</evidence>
<dbReference type="Proteomes" id="UP000001307">
    <property type="component" value="Unassembled WGS sequence"/>
</dbReference>
<evidence type="ECO:0000256" key="9">
    <source>
        <dbReference type="ARBA" id="ARBA00023136"/>
    </source>
</evidence>
<dbReference type="InterPro" id="IPR051163">
    <property type="entry name" value="Sodium:Solute_Symporter_SSF"/>
</dbReference>
<dbReference type="Gene3D" id="1.20.1730.10">
    <property type="entry name" value="Sodium/glucose cotransporter"/>
    <property type="match status" value="1"/>
</dbReference>
<feature type="transmembrane region" description="Helical" evidence="12">
    <location>
        <begin position="177"/>
        <end position="195"/>
    </location>
</feature>
<dbReference type="AlphaFoldDB" id="E4Y0P7"/>
<gene>
    <name evidence="13" type="ORF">GSOID_T00013729001</name>
</gene>
<keyword evidence="4" id="KW-1003">Cell membrane</keyword>
<name>E4Y0P7_OIKDI</name>
<keyword evidence="7" id="KW-0915">Sodium</keyword>
<dbReference type="GO" id="GO:0015293">
    <property type="term" value="F:symporter activity"/>
    <property type="evidence" value="ECO:0007669"/>
    <property type="project" value="TreeGrafter"/>
</dbReference>
<keyword evidence="14" id="KW-1185">Reference proteome</keyword>
<feature type="transmembrane region" description="Helical" evidence="12">
    <location>
        <begin position="116"/>
        <end position="137"/>
    </location>
</feature>
<reference evidence="13" key="1">
    <citation type="journal article" date="2010" name="Science">
        <title>Plasticity of animal genome architecture unmasked by rapid evolution of a pelagic tunicate.</title>
        <authorList>
            <person name="Denoeud F."/>
            <person name="Henriet S."/>
            <person name="Mungpakdee S."/>
            <person name="Aury J.M."/>
            <person name="Da Silva C."/>
            <person name="Brinkmann H."/>
            <person name="Mikhaleva J."/>
            <person name="Olsen L.C."/>
            <person name="Jubin C."/>
            <person name="Canestro C."/>
            <person name="Bouquet J.M."/>
            <person name="Danks G."/>
            <person name="Poulain J."/>
            <person name="Campsteijn C."/>
            <person name="Adamski M."/>
            <person name="Cross I."/>
            <person name="Yadetie F."/>
            <person name="Muffato M."/>
            <person name="Louis A."/>
            <person name="Butcher S."/>
            <person name="Tsagkogeorga G."/>
            <person name="Konrad A."/>
            <person name="Singh S."/>
            <person name="Jensen M.F."/>
            <person name="Cong E.H."/>
            <person name="Eikeseth-Otteraa H."/>
            <person name="Noel B."/>
            <person name="Anthouard V."/>
            <person name="Porcel B.M."/>
            <person name="Kachouri-Lafond R."/>
            <person name="Nishino A."/>
            <person name="Ugolini M."/>
            <person name="Chourrout P."/>
            <person name="Nishida H."/>
            <person name="Aasland R."/>
            <person name="Huzurbazar S."/>
            <person name="Westhof E."/>
            <person name="Delsuc F."/>
            <person name="Lehrach H."/>
            <person name="Reinhardt R."/>
            <person name="Weissenbach J."/>
            <person name="Roy S.W."/>
            <person name="Artiguenave F."/>
            <person name="Postlethwait J.H."/>
            <person name="Manak J.R."/>
            <person name="Thompson E.M."/>
            <person name="Jaillon O."/>
            <person name="Du Pasquier L."/>
            <person name="Boudinot P."/>
            <person name="Liberles D.A."/>
            <person name="Volff J.N."/>
            <person name="Philippe H."/>
            <person name="Lenhard B."/>
            <person name="Roest Crollius H."/>
            <person name="Wincker P."/>
            <person name="Chourrout D."/>
        </authorList>
    </citation>
    <scope>NUCLEOTIDE SEQUENCE [LARGE SCALE GENOMIC DNA]</scope>
</reference>
<dbReference type="OrthoDB" id="6132759at2759"/>
<evidence type="ECO:0000256" key="3">
    <source>
        <dbReference type="ARBA" id="ARBA00022448"/>
    </source>
</evidence>
<keyword evidence="8" id="KW-0406">Ion transport</keyword>
<evidence type="ECO:0000256" key="11">
    <source>
        <dbReference type="RuleBase" id="RU362091"/>
    </source>
</evidence>
<feature type="transmembrane region" description="Helical" evidence="12">
    <location>
        <begin position="6"/>
        <end position="26"/>
    </location>
</feature>
<evidence type="ECO:0000256" key="10">
    <source>
        <dbReference type="ARBA" id="ARBA00023201"/>
    </source>
</evidence>
<feature type="transmembrane region" description="Helical" evidence="12">
    <location>
        <begin position="38"/>
        <end position="59"/>
    </location>
</feature>
<evidence type="ECO:0000256" key="2">
    <source>
        <dbReference type="ARBA" id="ARBA00006434"/>
    </source>
</evidence>
<keyword evidence="5 12" id="KW-0812">Transmembrane</keyword>
<keyword evidence="9 12" id="KW-0472">Membrane</keyword>
<keyword evidence="10" id="KW-0739">Sodium transport</keyword>
<dbReference type="PANTHER" id="PTHR42985">
    <property type="entry name" value="SODIUM-COUPLED MONOCARBOXYLATE TRANSPORTER"/>
    <property type="match status" value="1"/>
</dbReference>
<evidence type="ECO:0000256" key="12">
    <source>
        <dbReference type="SAM" id="Phobius"/>
    </source>
</evidence>
<dbReference type="PANTHER" id="PTHR42985:SF40">
    <property type="entry name" value="LD47995P-RELATED"/>
    <property type="match status" value="1"/>
</dbReference>
<sequence length="269" mass="30036">MAELAAVEIVIICIILAITLVIGFVNRANGENAGRAKASLLTITVSIVVTFSSSIAMMGVPSEYWKYGPRYCIIGLTYIPVAIVVCKYFIPRFCGHGFESSFEILTRRFDKNTSKLAISIYLFQCSIYLGVTLYAPAQALVAILPSAGLITILSILFLICIITTALGGMKAVLISDLFYGCVMIFGQSWILISGFREAFTNLTKYEFPEYNYDVQKFSLYSIWDSGIGGFFMCLYLYGVNQASIQRYLSASSVSDAKQRVYFYHRRRFS</sequence>
<evidence type="ECO:0000256" key="7">
    <source>
        <dbReference type="ARBA" id="ARBA00023053"/>
    </source>
</evidence>
<feature type="transmembrane region" description="Helical" evidence="12">
    <location>
        <begin position="143"/>
        <end position="165"/>
    </location>
</feature>
<dbReference type="Pfam" id="PF00474">
    <property type="entry name" value="SSF"/>
    <property type="match status" value="1"/>
</dbReference>
<dbReference type="GO" id="GO:0006814">
    <property type="term" value="P:sodium ion transport"/>
    <property type="evidence" value="ECO:0007669"/>
    <property type="project" value="UniProtKB-KW"/>
</dbReference>
<dbReference type="GO" id="GO:0005886">
    <property type="term" value="C:plasma membrane"/>
    <property type="evidence" value="ECO:0007669"/>
    <property type="project" value="UniProtKB-SubCell"/>
</dbReference>
<dbReference type="EMBL" id="FN653520">
    <property type="protein sequence ID" value="CBY15455.1"/>
    <property type="molecule type" value="Genomic_DNA"/>
</dbReference>
<comment type="similarity">
    <text evidence="2 11">Belongs to the sodium:solute symporter (SSF) (TC 2.A.21) family.</text>
</comment>
<evidence type="ECO:0000256" key="6">
    <source>
        <dbReference type="ARBA" id="ARBA00022989"/>
    </source>
</evidence>
<evidence type="ECO:0000313" key="14">
    <source>
        <dbReference type="Proteomes" id="UP000001307"/>
    </source>
</evidence>
<accession>E4Y0P7</accession>
<feature type="transmembrane region" description="Helical" evidence="12">
    <location>
        <begin position="71"/>
        <end position="90"/>
    </location>
</feature>
<keyword evidence="3" id="KW-0813">Transport</keyword>